<evidence type="ECO:0000259" key="2">
    <source>
        <dbReference type="PROSITE" id="PS50994"/>
    </source>
</evidence>
<dbReference type="PANTHER" id="PTHR37984:SF15">
    <property type="entry name" value="INTEGRASE CATALYTIC DOMAIN-CONTAINING PROTEIN"/>
    <property type="match status" value="1"/>
</dbReference>
<evidence type="ECO:0000313" key="4">
    <source>
        <dbReference type="Proteomes" id="UP001174136"/>
    </source>
</evidence>
<dbReference type="Gene3D" id="3.10.20.370">
    <property type="match status" value="1"/>
</dbReference>
<dbReference type="AlphaFoldDB" id="A0AA47MPD7"/>
<feature type="region of interest" description="Disordered" evidence="1">
    <location>
        <begin position="58"/>
        <end position="84"/>
    </location>
</feature>
<evidence type="ECO:0000256" key="1">
    <source>
        <dbReference type="SAM" id="MobiDB-lite"/>
    </source>
</evidence>
<dbReference type="InterPro" id="IPR012337">
    <property type="entry name" value="RNaseH-like_sf"/>
</dbReference>
<protein>
    <submittedName>
        <fullName evidence="3">Transposon Tf2-11 polyprotein</fullName>
    </submittedName>
</protein>
<dbReference type="GO" id="GO:0015074">
    <property type="term" value="P:DNA integration"/>
    <property type="evidence" value="ECO:0007669"/>
    <property type="project" value="InterPro"/>
</dbReference>
<dbReference type="FunFam" id="3.10.20.370:FF:000001">
    <property type="entry name" value="Retrovirus-related Pol polyprotein from transposon 17.6-like protein"/>
    <property type="match status" value="1"/>
</dbReference>
<dbReference type="SUPFAM" id="SSF56672">
    <property type="entry name" value="DNA/RNA polymerases"/>
    <property type="match status" value="1"/>
</dbReference>
<name>A0AA47MPD7_MERPO</name>
<gene>
    <name evidence="3" type="primary">Tf2-11_0</name>
    <name evidence="3" type="ORF">N1851_017474</name>
</gene>
<proteinExistence type="predicted"/>
<dbReference type="Gene3D" id="3.30.420.10">
    <property type="entry name" value="Ribonuclease H-like superfamily/Ribonuclease H"/>
    <property type="match status" value="1"/>
</dbReference>
<dbReference type="InterPro" id="IPR041577">
    <property type="entry name" value="RT_RNaseH_2"/>
</dbReference>
<dbReference type="InterPro" id="IPR036397">
    <property type="entry name" value="RNaseH_sf"/>
</dbReference>
<dbReference type="Proteomes" id="UP001174136">
    <property type="component" value="Unassembled WGS sequence"/>
</dbReference>
<dbReference type="PANTHER" id="PTHR37984">
    <property type="entry name" value="PROTEIN CBG26694"/>
    <property type="match status" value="1"/>
</dbReference>
<dbReference type="InterPro" id="IPR043502">
    <property type="entry name" value="DNA/RNA_pol_sf"/>
</dbReference>
<feature type="domain" description="Integrase catalytic" evidence="2">
    <location>
        <begin position="214"/>
        <end position="372"/>
    </location>
</feature>
<dbReference type="CDD" id="cd09274">
    <property type="entry name" value="RNase_HI_RT_Ty3"/>
    <property type="match status" value="1"/>
</dbReference>
<evidence type="ECO:0000313" key="3">
    <source>
        <dbReference type="EMBL" id="KAK0144158.1"/>
    </source>
</evidence>
<dbReference type="EMBL" id="JAOPHQ010003156">
    <property type="protein sequence ID" value="KAK0144158.1"/>
    <property type="molecule type" value="Genomic_DNA"/>
</dbReference>
<reference evidence="3" key="1">
    <citation type="journal article" date="2023" name="Front. Mar. Sci.">
        <title>A new Merluccius polli reference genome to investigate the effects of global change in West African waters.</title>
        <authorList>
            <person name="Mateo J.L."/>
            <person name="Blanco-Fernandez C."/>
            <person name="Garcia-Vazquez E."/>
            <person name="Machado-Schiaffino G."/>
        </authorList>
    </citation>
    <scope>NUCLEOTIDE SEQUENCE</scope>
    <source>
        <strain evidence="3">C29</strain>
        <tissue evidence="3">Fin</tissue>
    </source>
</reference>
<dbReference type="Pfam" id="PF00665">
    <property type="entry name" value="rve"/>
    <property type="match status" value="1"/>
</dbReference>
<dbReference type="GO" id="GO:0003676">
    <property type="term" value="F:nucleic acid binding"/>
    <property type="evidence" value="ECO:0007669"/>
    <property type="project" value="InterPro"/>
</dbReference>
<comment type="caution">
    <text evidence="3">The sequence shown here is derived from an EMBL/GenBank/DDBJ whole genome shotgun (WGS) entry which is preliminary data.</text>
</comment>
<dbReference type="FunFam" id="3.30.420.10:FF:000032">
    <property type="entry name" value="Retrovirus-related Pol polyprotein from transposon 297-like Protein"/>
    <property type="match status" value="1"/>
</dbReference>
<organism evidence="3 4">
    <name type="scientific">Merluccius polli</name>
    <name type="common">Benguela hake</name>
    <name type="synonym">Merluccius cadenati</name>
    <dbReference type="NCBI Taxonomy" id="89951"/>
    <lineage>
        <taxon>Eukaryota</taxon>
        <taxon>Metazoa</taxon>
        <taxon>Chordata</taxon>
        <taxon>Craniata</taxon>
        <taxon>Vertebrata</taxon>
        <taxon>Euteleostomi</taxon>
        <taxon>Actinopterygii</taxon>
        <taxon>Neopterygii</taxon>
        <taxon>Teleostei</taxon>
        <taxon>Neoteleostei</taxon>
        <taxon>Acanthomorphata</taxon>
        <taxon>Zeiogadaria</taxon>
        <taxon>Gadariae</taxon>
        <taxon>Gadiformes</taxon>
        <taxon>Gadoidei</taxon>
        <taxon>Merlucciidae</taxon>
        <taxon>Merluccius</taxon>
    </lineage>
</organism>
<dbReference type="SUPFAM" id="SSF53098">
    <property type="entry name" value="Ribonuclease H-like"/>
    <property type="match status" value="1"/>
</dbReference>
<dbReference type="Pfam" id="PF17919">
    <property type="entry name" value="RT_RNaseH_2"/>
    <property type="match status" value="1"/>
</dbReference>
<accession>A0AA47MPD7</accession>
<dbReference type="InterPro" id="IPR050951">
    <property type="entry name" value="Retrovirus_Pol_polyprotein"/>
</dbReference>
<keyword evidence="4" id="KW-1185">Reference proteome</keyword>
<dbReference type="InterPro" id="IPR001584">
    <property type="entry name" value="Integrase_cat-core"/>
</dbReference>
<sequence length="561" mass="61776">MGNDIEGGNVTPSLEVFNAPQRIESARKKAQKKKTLENDISLCDTVLMSVFTDHNEKGAVVDTRSDSAAGPGGPDAPVSDRPSLPMSRARLREAQKADLSLKRCFSKVVSNSNATDERIAYYMEDDLLMRRWSPSVAADAEWSVVCQGGLPHWELCLGCCWGCCPWVPSARLAVVCRGRGAWALVPPVAQPATPPSVDGPKDVVPPAPLHPIPVIGEPFDRVIVDCVGPLLRTTSGNEYLLTIMCAATRFPKAIPMRKITTSSVAKALTKFFSTFRFPCTVQTDQGTHFPSKLFKQVLQTLNVWHVVSSAYHPESQGALERWHQTLKSMLRKYCIEKQKNWDDGVPFVLFAAREAVQESLGFSPVQLVFGHTPRGPLQVLQEKFLSTGTASSLVHSLTNLLSPKVEFVWTAECQHAFESVKSLLTHAPVLAAPDFTTPFKLEVDASAVGAGAVLLQEDAGGVDHPVSYFSKKCDTHQANYSTIEKETLTLLLALQHFEVYVGSSSLPIVVYTDHNPLVFLTRMYNQNQCLMRWALAMQDYSLEIRHKKGSENVVADALSRL</sequence>
<dbReference type="PROSITE" id="PS50994">
    <property type="entry name" value="INTEGRASE"/>
    <property type="match status" value="1"/>
</dbReference>